<gene>
    <name evidence="4" type="ORF">SI8410_18021472</name>
</gene>
<name>A0A7I8LNG0_SPIIN</name>
<evidence type="ECO:0000256" key="3">
    <source>
        <dbReference type="SAM" id="Phobius"/>
    </source>
</evidence>
<keyword evidence="2 3" id="KW-0472">Membrane</keyword>
<reference evidence="4" key="1">
    <citation type="submission" date="2020-02" db="EMBL/GenBank/DDBJ databases">
        <authorList>
            <person name="Scholz U."/>
            <person name="Mascher M."/>
            <person name="Fiebig A."/>
        </authorList>
    </citation>
    <scope>NUCLEOTIDE SEQUENCE</scope>
</reference>
<dbReference type="EMBL" id="LR746281">
    <property type="protein sequence ID" value="CAA7410794.1"/>
    <property type="molecule type" value="Genomic_DNA"/>
</dbReference>
<comment type="subcellular location">
    <subcellularLocation>
        <location evidence="1">Membrane</location>
    </subcellularLocation>
</comment>
<feature type="transmembrane region" description="Helical" evidence="3">
    <location>
        <begin position="30"/>
        <end position="52"/>
    </location>
</feature>
<evidence type="ECO:0000256" key="1">
    <source>
        <dbReference type="ARBA" id="ARBA00004370"/>
    </source>
</evidence>
<keyword evidence="3" id="KW-0812">Transmembrane</keyword>
<protein>
    <submittedName>
        <fullName evidence="4">Uncharacterized protein</fullName>
    </submittedName>
</protein>
<evidence type="ECO:0000313" key="4">
    <source>
        <dbReference type="EMBL" id="CAA7410794.1"/>
    </source>
</evidence>
<dbReference type="GO" id="GO:0009506">
    <property type="term" value="C:plasmodesma"/>
    <property type="evidence" value="ECO:0007669"/>
    <property type="project" value="TreeGrafter"/>
</dbReference>
<dbReference type="AlphaFoldDB" id="A0A7I8LNG0"/>
<proteinExistence type="predicted"/>
<accession>A0A7I8LNG0</accession>
<evidence type="ECO:0000256" key="2">
    <source>
        <dbReference type="ARBA" id="ARBA00023136"/>
    </source>
</evidence>
<keyword evidence="3" id="KW-1133">Transmembrane helix</keyword>
<dbReference type="PANTHER" id="PTHR31415:SF9">
    <property type="entry name" value="OS05G0367900 PROTEIN"/>
    <property type="match status" value="1"/>
</dbReference>
<dbReference type="Proteomes" id="UP000663760">
    <property type="component" value="Chromosome 18"/>
</dbReference>
<keyword evidence="5" id="KW-1185">Reference proteome</keyword>
<organism evidence="4 5">
    <name type="scientific">Spirodela intermedia</name>
    <name type="common">Intermediate duckweed</name>
    <dbReference type="NCBI Taxonomy" id="51605"/>
    <lineage>
        <taxon>Eukaryota</taxon>
        <taxon>Viridiplantae</taxon>
        <taxon>Streptophyta</taxon>
        <taxon>Embryophyta</taxon>
        <taxon>Tracheophyta</taxon>
        <taxon>Spermatophyta</taxon>
        <taxon>Magnoliopsida</taxon>
        <taxon>Liliopsida</taxon>
        <taxon>Araceae</taxon>
        <taxon>Lemnoideae</taxon>
        <taxon>Spirodela</taxon>
    </lineage>
</organism>
<dbReference type="InterPro" id="IPR044839">
    <property type="entry name" value="NDR1-like"/>
</dbReference>
<dbReference type="OrthoDB" id="746161at2759"/>
<sequence>MTSIKLPGSDADPNGYRGHGSRGRAAWQTIFFGLLLLIFLLGVTALVLYLVYRPSEPRFTVLSAAVYDINATAPDTAAVSVSLQFTLAIRNPSERSVVIYDRLGAYVVYREQAITPVTPLPPLNQEKDSTVMVSPVLGGADVPVSPEVMRGLATDRAYGLVAVRLVVQGRVKYKAGPFKSPWYGLFVKCDLLVGVKKGKLGQVPLLGAGYCSVHT</sequence>
<evidence type="ECO:0000313" key="5">
    <source>
        <dbReference type="Proteomes" id="UP000663760"/>
    </source>
</evidence>
<dbReference type="GO" id="GO:0005886">
    <property type="term" value="C:plasma membrane"/>
    <property type="evidence" value="ECO:0007669"/>
    <property type="project" value="TreeGrafter"/>
</dbReference>
<dbReference type="PANTHER" id="PTHR31415">
    <property type="entry name" value="OS05G0367900 PROTEIN"/>
    <property type="match status" value="1"/>
</dbReference>
<dbReference type="GO" id="GO:0098542">
    <property type="term" value="P:defense response to other organism"/>
    <property type="evidence" value="ECO:0007669"/>
    <property type="project" value="InterPro"/>
</dbReference>